<dbReference type="Proteomes" id="UP001190700">
    <property type="component" value="Unassembled WGS sequence"/>
</dbReference>
<feature type="domain" description="Nascent polypeptide-associated complex subunit alpha-like UBA" evidence="2">
    <location>
        <begin position="78"/>
        <end position="118"/>
    </location>
</feature>
<dbReference type="InterPro" id="IPR044034">
    <property type="entry name" value="NAC-like_UBA"/>
</dbReference>
<dbReference type="CDD" id="cd14361">
    <property type="entry name" value="UBA_HYPK"/>
    <property type="match status" value="1"/>
</dbReference>
<feature type="region of interest" description="Disordered" evidence="1">
    <location>
        <begin position="1"/>
        <end position="32"/>
    </location>
</feature>
<name>A0AAE0BY75_9CHLO</name>
<keyword evidence="4" id="KW-1185">Reference proteome</keyword>
<reference evidence="3 4" key="1">
    <citation type="journal article" date="2015" name="Genome Biol. Evol.">
        <title>Comparative Genomics of a Bacterivorous Green Alga Reveals Evolutionary Causalities and Consequences of Phago-Mixotrophic Mode of Nutrition.</title>
        <authorList>
            <person name="Burns J.A."/>
            <person name="Paasch A."/>
            <person name="Narechania A."/>
            <person name="Kim E."/>
        </authorList>
    </citation>
    <scope>NUCLEOTIDE SEQUENCE [LARGE SCALE GENOMIC DNA]</scope>
    <source>
        <strain evidence="3 4">PLY_AMNH</strain>
    </source>
</reference>
<proteinExistence type="predicted"/>
<organism evidence="3 4">
    <name type="scientific">Cymbomonas tetramitiformis</name>
    <dbReference type="NCBI Taxonomy" id="36881"/>
    <lineage>
        <taxon>Eukaryota</taxon>
        <taxon>Viridiplantae</taxon>
        <taxon>Chlorophyta</taxon>
        <taxon>Pyramimonadophyceae</taxon>
        <taxon>Pyramimonadales</taxon>
        <taxon>Pyramimonadaceae</taxon>
        <taxon>Cymbomonas</taxon>
    </lineage>
</organism>
<feature type="compositionally biased region" description="Basic and acidic residues" evidence="1">
    <location>
        <begin position="18"/>
        <end position="32"/>
    </location>
</feature>
<dbReference type="Pfam" id="PF19026">
    <property type="entry name" value="UBA_HYPK"/>
    <property type="match status" value="1"/>
</dbReference>
<evidence type="ECO:0000259" key="2">
    <source>
        <dbReference type="Pfam" id="PF19026"/>
    </source>
</evidence>
<feature type="compositionally biased region" description="Acidic residues" evidence="1">
    <location>
        <begin position="1"/>
        <end position="17"/>
    </location>
</feature>
<evidence type="ECO:0000313" key="4">
    <source>
        <dbReference type="Proteomes" id="UP001190700"/>
    </source>
</evidence>
<accession>A0AAE0BY75</accession>
<dbReference type="AlphaFoldDB" id="A0AAE0BY75"/>
<comment type="caution">
    <text evidence="3">The sequence shown here is derived from an EMBL/GenBank/DDBJ whole genome shotgun (WGS) entry which is preliminary data.</text>
</comment>
<dbReference type="PANTHER" id="PTHR31184:SF2">
    <property type="entry name" value="HUNTINGTIN-INTERACTING PROTEIN K"/>
    <property type="match status" value="1"/>
</dbReference>
<dbReference type="EMBL" id="LGRX02032484">
    <property type="protein sequence ID" value="KAK3243957.1"/>
    <property type="molecule type" value="Genomic_DNA"/>
</dbReference>
<evidence type="ECO:0000313" key="3">
    <source>
        <dbReference type="EMBL" id="KAK3243957.1"/>
    </source>
</evidence>
<evidence type="ECO:0000256" key="1">
    <source>
        <dbReference type="SAM" id="MobiDB-lite"/>
    </source>
</evidence>
<sequence>MGAEPEVVDVDDAEVEIEEGKPQGSGKDESKAMDKITDHVNDSEIDASKVQDAMLKLAKATQEDKKKELERDRELAKVKVNPEDITVIAQQFELDAKRAERVLREHDGDVTATLTSLLNEWPDNTPKVAKDEGEFIPRTWQPKTTKPPPPAKPAPEPEKSATKSAEATSSSATSRPASAKSAKSAGKKKGKK</sequence>
<gene>
    <name evidence="3" type="ORF">CYMTET_46415</name>
</gene>
<dbReference type="PANTHER" id="PTHR31184">
    <property type="entry name" value="HUNTINGTIN-INTERACTING PROTEIN K FAMILY MEMBER"/>
    <property type="match status" value="1"/>
</dbReference>
<feature type="compositionally biased region" description="Pro residues" evidence="1">
    <location>
        <begin position="145"/>
        <end position="154"/>
    </location>
</feature>
<feature type="region of interest" description="Disordered" evidence="1">
    <location>
        <begin position="121"/>
        <end position="192"/>
    </location>
</feature>
<protein>
    <recommendedName>
        <fullName evidence="2">Nascent polypeptide-associated complex subunit alpha-like UBA domain-containing protein</fullName>
    </recommendedName>
</protein>
<feature type="compositionally biased region" description="Low complexity" evidence="1">
    <location>
        <begin position="162"/>
        <end position="184"/>
    </location>
</feature>
<dbReference type="GO" id="GO:0050821">
    <property type="term" value="P:protein stabilization"/>
    <property type="evidence" value="ECO:0007669"/>
    <property type="project" value="TreeGrafter"/>
</dbReference>
<dbReference type="InterPro" id="IPR052617">
    <property type="entry name" value="Huntingtin-int_K"/>
</dbReference>
<dbReference type="InterPro" id="IPR038922">
    <property type="entry name" value="HYPK_UBA"/>
</dbReference>